<dbReference type="OrthoDB" id="9778432at2"/>
<dbReference type="Pfam" id="PF00990">
    <property type="entry name" value="GGDEF"/>
    <property type="match status" value="1"/>
</dbReference>
<name>A0A4Q1AN12_9BACT</name>
<comment type="catalytic activity">
    <reaction evidence="2">
        <text>2 GTP = 3',3'-c-di-GMP + 2 diphosphate</text>
        <dbReference type="Rhea" id="RHEA:24898"/>
        <dbReference type="ChEBI" id="CHEBI:33019"/>
        <dbReference type="ChEBI" id="CHEBI:37565"/>
        <dbReference type="ChEBI" id="CHEBI:58805"/>
        <dbReference type="EC" id="2.7.7.65"/>
    </reaction>
</comment>
<dbReference type="GO" id="GO:0043709">
    <property type="term" value="P:cell adhesion involved in single-species biofilm formation"/>
    <property type="evidence" value="ECO:0007669"/>
    <property type="project" value="TreeGrafter"/>
</dbReference>
<dbReference type="Gene3D" id="3.30.70.270">
    <property type="match status" value="1"/>
</dbReference>
<dbReference type="InterPro" id="IPR043128">
    <property type="entry name" value="Rev_trsase/Diguanyl_cyclase"/>
</dbReference>
<feature type="domain" description="GGDEF" evidence="4">
    <location>
        <begin position="125"/>
        <end position="256"/>
    </location>
</feature>
<keyword evidence="3" id="KW-0812">Transmembrane</keyword>
<sequence length="256" mass="30030">MDSKKITFCNFSTILSICLIFYILTSFYLDYTNTQAEIYNKDDFLLKIIFLGILFAMVTFLYTIFKYYKNRYLEKQIEQRTKDLVDENERLKTNSHLDPLTQCLNEKFFMKRFKEEFRRAIREKQYISLLIVNIDEFKAFNDIYGENEGNECLKMISNILVNHCNRPVDLVARFNGDEFYILLPNTKEPKGVSKRCIEAVKSLNIPHDNSIASNVLTISIGTATFIPDDVEHMKDLIIMAKESLKRAKIGGRNRVY</sequence>
<dbReference type="Proteomes" id="UP000289758">
    <property type="component" value="Unassembled WGS sequence"/>
</dbReference>
<evidence type="ECO:0000313" key="5">
    <source>
        <dbReference type="EMBL" id="RXK05489.1"/>
    </source>
</evidence>
<dbReference type="GO" id="GO:0005886">
    <property type="term" value="C:plasma membrane"/>
    <property type="evidence" value="ECO:0007669"/>
    <property type="project" value="TreeGrafter"/>
</dbReference>
<dbReference type="SMART" id="SM00267">
    <property type="entry name" value="GGDEF"/>
    <property type="match status" value="1"/>
</dbReference>
<proteinExistence type="predicted"/>
<dbReference type="InterPro" id="IPR000160">
    <property type="entry name" value="GGDEF_dom"/>
</dbReference>
<keyword evidence="6" id="KW-1185">Reference proteome</keyword>
<accession>A0A4Q1AN12</accession>
<dbReference type="AlphaFoldDB" id="A0A4Q1AN12"/>
<dbReference type="EMBL" id="PDKK01000006">
    <property type="protein sequence ID" value="RXK05489.1"/>
    <property type="molecule type" value="Genomic_DNA"/>
</dbReference>
<keyword evidence="3" id="KW-0472">Membrane</keyword>
<dbReference type="PROSITE" id="PS50887">
    <property type="entry name" value="GGDEF"/>
    <property type="match status" value="1"/>
</dbReference>
<evidence type="ECO:0000313" key="6">
    <source>
        <dbReference type="Proteomes" id="UP000289758"/>
    </source>
</evidence>
<gene>
    <name evidence="5" type="ORF">CRV07_08230</name>
</gene>
<dbReference type="RefSeq" id="WP_129087244.1">
    <property type="nucleotide sequence ID" value="NZ_CP053836.1"/>
</dbReference>
<comment type="caution">
    <text evidence="5">The sequence shown here is derived from an EMBL/GenBank/DDBJ whole genome shotgun (WGS) entry which is preliminary data.</text>
</comment>
<dbReference type="SUPFAM" id="SSF55073">
    <property type="entry name" value="Nucleotide cyclase"/>
    <property type="match status" value="1"/>
</dbReference>
<keyword evidence="3" id="KW-1133">Transmembrane helix</keyword>
<dbReference type="PANTHER" id="PTHR45138">
    <property type="entry name" value="REGULATORY COMPONENTS OF SENSORY TRANSDUCTION SYSTEM"/>
    <property type="match status" value="1"/>
</dbReference>
<dbReference type="PANTHER" id="PTHR45138:SF9">
    <property type="entry name" value="DIGUANYLATE CYCLASE DGCM-RELATED"/>
    <property type="match status" value="1"/>
</dbReference>
<reference evidence="5 6" key="1">
    <citation type="submission" date="2017-10" db="EMBL/GenBank/DDBJ databases">
        <title>Genomics of the genus Arcobacter.</title>
        <authorList>
            <person name="Perez-Cataluna A."/>
            <person name="Figueras M.J."/>
        </authorList>
    </citation>
    <scope>NUCLEOTIDE SEQUENCE [LARGE SCALE GENOMIC DNA]</scope>
    <source>
        <strain evidence="5 6">CECT 8441</strain>
    </source>
</reference>
<organism evidence="5 6">
    <name type="scientific">Halarcobacter ebronensis</name>
    <dbReference type="NCBI Taxonomy" id="1462615"/>
    <lineage>
        <taxon>Bacteria</taxon>
        <taxon>Pseudomonadati</taxon>
        <taxon>Campylobacterota</taxon>
        <taxon>Epsilonproteobacteria</taxon>
        <taxon>Campylobacterales</taxon>
        <taxon>Arcobacteraceae</taxon>
        <taxon>Halarcobacter</taxon>
    </lineage>
</organism>
<evidence type="ECO:0000256" key="3">
    <source>
        <dbReference type="SAM" id="Phobius"/>
    </source>
</evidence>
<dbReference type="CDD" id="cd01949">
    <property type="entry name" value="GGDEF"/>
    <property type="match status" value="1"/>
</dbReference>
<evidence type="ECO:0000259" key="4">
    <source>
        <dbReference type="PROSITE" id="PS50887"/>
    </source>
</evidence>
<protein>
    <recommendedName>
        <fullName evidence="1">diguanylate cyclase</fullName>
        <ecNumber evidence="1">2.7.7.65</ecNumber>
    </recommendedName>
</protein>
<dbReference type="EC" id="2.7.7.65" evidence="1"/>
<dbReference type="NCBIfam" id="TIGR00254">
    <property type="entry name" value="GGDEF"/>
    <property type="match status" value="1"/>
</dbReference>
<dbReference type="InterPro" id="IPR050469">
    <property type="entry name" value="Diguanylate_Cyclase"/>
</dbReference>
<dbReference type="GO" id="GO:0052621">
    <property type="term" value="F:diguanylate cyclase activity"/>
    <property type="evidence" value="ECO:0007669"/>
    <property type="project" value="UniProtKB-EC"/>
</dbReference>
<feature type="transmembrane region" description="Helical" evidence="3">
    <location>
        <begin position="44"/>
        <end position="65"/>
    </location>
</feature>
<evidence type="ECO:0000256" key="2">
    <source>
        <dbReference type="ARBA" id="ARBA00034247"/>
    </source>
</evidence>
<dbReference type="InterPro" id="IPR029787">
    <property type="entry name" value="Nucleotide_cyclase"/>
</dbReference>
<evidence type="ECO:0000256" key="1">
    <source>
        <dbReference type="ARBA" id="ARBA00012528"/>
    </source>
</evidence>
<feature type="transmembrane region" description="Helical" evidence="3">
    <location>
        <begin position="7"/>
        <end position="24"/>
    </location>
</feature>
<dbReference type="GO" id="GO:1902201">
    <property type="term" value="P:negative regulation of bacterial-type flagellum-dependent cell motility"/>
    <property type="evidence" value="ECO:0007669"/>
    <property type="project" value="TreeGrafter"/>
</dbReference>